<name>A0ABR6V7G3_9PSED</name>
<dbReference type="EMBL" id="JABWRS010000005">
    <property type="protein sequence ID" value="MBC3475792.1"/>
    <property type="molecule type" value="Genomic_DNA"/>
</dbReference>
<keyword evidence="1" id="KW-0547">Nucleotide-binding</keyword>
<sequence length="330" mass="35582">MIQIQRAAPLATVQDLGRSGYRQYGVGQAGAMDPVAIELGNALVGNEAGAAAIELCMAPLTIKFQQTASFCLTGAHVAARLNDTVILPWTCYCATAGQILNLSAIAHGARSYLCISGGIDVPSVLGSRSTQNRGSLGGFEGRYLREGDQLQIGLCTDSQNAPFGIRAPREYLTDMAACPVHVVAAGDAELFTDESVCRFYQSSWTISNQSNRMGFRLNGDPLIFKQPVEMKSHGIIPGVIQVPPNGLPVVQMADANVTGGYPKIGAVIRADLWRLAQMPIGTKIRFAPIDYTDALEMERALQERISSTQKNIEFARRYISRTQPGHTHAN</sequence>
<dbReference type="Gene3D" id="2.40.100.10">
    <property type="entry name" value="Cyclophilin-like"/>
    <property type="match status" value="1"/>
</dbReference>
<keyword evidence="3" id="KW-0067">ATP-binding</keyword>
<keyword evidence="6" id="KW-1185">Reference proteome</keyword>
<dbReference type="PANTHER" id="PTHR43309:SF3">
    <property type="entry name" value="5-OXOPROLINASE SUBUNIT C"/>
    <property type="match status" value="1"/>
</dbReference>
<dbReference type="RefSeq" id="WP_186598560.1">
    <property type="nucleotide sequence ID" value="NZ_JABWRS010000005.1"/>
</dbReference>
<organism evidence="5 6">
    <name type="scientific">Pseudomonas taiwanensis</name>
    <dbReference type="NCBI Taxonomy" id="470150"/>
    <lineage>
        <taxon>Bacteria</taxon>
        <taxon>Pseudomonadati</taxon>
        <taxon>Pseudomonadota</taxon>
        <taxon>Gammaproteobacteria</taxon>
        <taxon>Pseudomonadales</taxon>
        <taxon>Pseudomonadaceae</taxon>
        <taxon>Pseudomonas</taxon>
    </lineage>
</organism>
<evidence type="ECO:0000256" key="2">
    <source>
        <dbReference type="ARBA" id="ARBA00022801"/>
    </source>
</evidence>
<evidence type="ECO:0000313" key="5">
    <source>
        <dbReference type="EMBL" id="MBC3475792.1"/>
    </source>
</evidence>
<protein>
    <submittedName>
        <fullName evidence="5">Biotin-dependent carboxyltransferase family protein</fullName>
    </submittedName>
</protein>
<dbReference type="InterPro" id="IPR003778">
    <property type="entry name" value="CT_A_B"/>
</dbReference>
<comment type="caution">
    <text evidence="5">The sequence shown here is derived from an EMBL/GenBank/DDBJ whole genome shotgun (WGS) entry which is preliminary data.</text>
</comment>
<dbReference type="Proteomes" id="UP000628086">
    <property type="component" value="Unassembled WGS sequence"/>
</dbReference>
<keyword evidence="2" id="KW-0378">Hydrolase</keyword>
<evidence type="ECO:0000256" key="1">
    <source>
        <dbReference type="ARBA" id="ARBA00022741"/>
    </source>
</evidence>
<dbReference type="SMART" id="SM00797">
    <property type="entry name" value="AHS2"/>
    <property type="match status" value="1"/>
</dbReference>
<evidence type="ECO:0000259" key="4">
    <source>
        <dbReference type="SMART" id="SM00797"/>
    </source>
</evidence>
<evidence type="ECO:0000256" key="3">
    <source>
        <dbReference type="ARBA" id="ARBA00022840"/>
    </source>
</evidence>
<dbReference type="PANTHER" id="PTHR43309">
    <property type="entry name" value="5-OXOPROLINASE SUBUNIT C"/>
    <property type="match status" value="1"/>
</dbReference>
<dbReference type="SUPFAM" id="SSF50891">
    <property type="entry name" value="Cyclophilin-like"/>
    <property type="match status" value="1"/>
</dbReference>
<dbReference type="Pfam" id="PF02626">
    <property type="entry name" value="CT_A_B"/>
    <property type="match status" value="1"/>
</dbReference>
<evidence type="ECO:0000313" key="6">
    <source>
        <dbReference type="Proteomes" id="UP000628086"/>
    </source>
</evidence>
<accession>A0ABR6V7G3</accession>
<dbReference type="InterPro" id="IPR029000">
    <property type="entry name" value="Cyclophilin-like_dom_sf"/>
</dbReference>
<reference evidence="5 6" key="1">
    <citation type="journal article" date="2020" name="Microorganisms">
        <title>Reliable Identification of Environmental Pseudomonas Isolates Using the rpoD Gene.</title>
        <authorList>
            <consortium name="The Broad Institute Genome Sequencing Platform"/>
            <person name="Girard L."/>
            <person name="Lood C."/>
            <person name="Rokni-Zadeh H."/>
            <person name="van Noort V."/>
            <person name="Lavigne R."/>
            <person name="De Mot R."/>
        </authorList>
    </citation>
    <scope>NUCLEOTIDE SEQUENCE [LARGE SCALE GENOMIC DNA]</scope>
    <source>
        <strain evidence="5 6">RW7P2</strain>
    </source>
</reference>
<proteinExistence type="predicted"/>
<dbReference type="NCBIfam" id="TIGR00724">
    <property type="entry name" value="urea_amlyse_rel"/>
    <property type="match status" value="1"/>
</dbReference>
<dbReference type="InterPro" id="IPR052708">
    <property type="entry name" value="PxpC"/>
</dbReference>
<gene>
    <name evidence="5" type="ORF">HU747_09280</name>
</gene>
<feature type="domain" description="Carboxyltransferase" evidence="4">
    <location>
        <begin position="23"/>
        <end position="305"/>
    </location>
</feature>